<evidence type="ECO:0000313" key="6">
    <source>
        <dbReference type="EnsemblMetazoa" id="GPPI016583-PA"/>
    </source>
</evidence>
<dbReference type="PIRSF" id="PIRSF037037">
    <property type="entry name" value="Kelch-like_protein_gigaxonin"/>
    <property type="match status" value="1"/>
</dbReference>
<dbReference type="InterPro" id="IPR006652">
    <property type="entry name" value="Kelch_1"/>
</dbReference>
<dbReference type="Proteomes" id="UP000092460">
    <property type="component" value="Unassembled WGS sequence"/>
</dbReference>
<organism evidence="6 7">
    <name type="scientific">Glossina palpalis gambiensis</name>
    <dbReference type="NCBI Taxonomy" id="67801"/>
    <lineage>
        <taxon>Eukaryota</taxon>
        <taxon>Metazoa</taxon>
        <taxon>Ecdysozoa</taxon>
        <taxon>Arthropoda</taxon>
        <taxon>Hexapoda</taxon>
        <taxon>Insecta</taxon>
        <taxon>Pterygota</taxon>
        <taxon>Neoptera</taxon>
        <taxon>Endopterygota</taxon>
        <taxon>Diptera</taxon>
        <taxon>Brachycera</taxon>
        <taxon>Muscomorpha</taxon>
        <taxon>Hippoboscoidea</taxon>
        <taxon>Glossinidae</taxon>
        <taxon>Glossina</taxon>
    </lineage>
</organism>
<dbReference type="VEuPathDB" id="VectorBase:GPPI016583"/>
<dbReference type="Pfam" id="PF00651">
    <property type="entry name" value="BTB"/>
    <property type="match status" value="1"/>
</dbReference>
<dbReference type="GO" id="GO:0003779">
    <property type="term" value="F:actin binding"/>
    <property type="evidence" value="ECO:0007669"/>
    <property type="project" value="UniProtKB-KW"/>
</dbReference>
<feature type="domain" description="BTB" evidence="5">
    <location>
        <begin position="51"/>
        <end position="118"/>
    </location>
</feature>
<dbReference type="SUPFAM" id="SSF117281">
    <property type="entry name" value="Kelch motif"/>
    <property type="match status" value="1"/>
</dbReference>
<evidence type="ECO:0000256" key="2">
    <source>
        <dbReference type="ARBA" id="ARBA00022441"/>
    </source>
</evidence>
<comment type="function">
    <text evidence="4">Probable substrate-specific adapter of an E3 ubiquitin-protein ligase complex which mediates the ubiquitination and subsequent proteasomal degradation of target proteins. May have a role in synapse differentiation and growth.</text>
</comment>
<dbReference type="Gene3D" id="3.30.710.10">
    <property type="entry name" value="Potassium Channel Kv1.1, Chain A"/>
    <property type="match status" value="1"/>
</dbReference>
<reference evidence="7" key="1">
    <citation type="submission" date="2015-01" db="EMBL/GenBank/DDBJ databases">
        <authorList>
            <person name="Aksoy S."/>
            <person name="Warren W."/>
            <person name="Wilson R.K."/>
        </authorList>
    </citation>
    <scope>NUCLEOTIDE SEQUENCE [LARGE SCALE GENOMIC DNA]</scope>
    <source>
        <strain evidence="7">IAEA</strain>
    </source>
</reference>
<evidence type="ECO:0000256" key="3">
    <source>
        <dbReference type="ARBA" id="ARBA00022737"/>
    </source>
</evidence>
<evidence type="ECO:0000256" key="1">
    <source>
        <dbReference type="ARBA" id="ARBA00013699"/>
    </source>
</evidence>
<dbReference type="Pfam" id="PF07707">
    <property type="entry name" value="BACK"/>
    <property type="match status" value="1"/>
</dbReference>
<accession>A0A1B0B2A5</accession>
<dbReference type="InterPro" id="IPR011333">
    <property type="entry name" value="SKP1/BTB/POZ_sf"/>
</dbReference>
<dbReference type="InterPro" id="IPR011705">
    <property type="entry name" value="BACK"/>
</dbReference>
<dbReference type="Gene3D" id="1.25.40.420">
    <property type="match status" value="1"/>
</dbReference>
<name>A0A1B0B2A5_9MUSC</name>
<protein>
    <recommendedName>
        <fullName evidence="1">Kelch-like protein diablo</fullName>
    </recommendedName>
</protein>
<dbReference type="PANTHER" id="PTHR45632:SF3">
    <property type="entry name" value="KELCH-LIKE PROTEIN 32"/>
    <property type="match status" value="1"/>
</dbReference>
<dbReference type="PROSITE" id="PS50097">
    <property type="entry name" value="BTB"/>
    <property type="match status" value="1"/>
</dbReference>
<dbReference type="InterPro" id="IPR017096">
    <property type="entry name" value="BTB-kelch_protein"/>
</dbReference>
<proteinExistence type="predicted"/>
<dbReference type="SUPFAM" id="SSF54695">
    <property type="entry name" value="POZ domain"/>
    <property type="match status" value="1"/>
</dbReference>
<dbReference type="UniPathway" id="UPA00143"/>
<keyword evidence="7" id="KW-1185">Reference proteome</keyword>
<dbReference type="AlphaFoldDB" id="A0A1B0B2A5"/>
<dbReference type="InterPro" id="IPR000210">
    <property type="entry name" value="BTB/POZ_dom"/>
</dbReference>
<dbReference type="Gene3D" id="2.120.10.80">
    <property type="entry name" value="Kelch-type beta propeller"/>
    <property type="match status" value="1"/>
</dbReference>
<dbReference type="InterPro" id="IPR015915">
    <property type="entry name" value="Kelch-typ_b-propeller"/>
</dbReference>
<dbReference type="SMART" id="SM00612">
    <property type="entry name" value="Kelch"/>
    <property type="match status" value="2"/>
</dbReference>
<dbReference type="EnsemblMetazoa" id="GPPI016583-RA">
    <property type="protein sequence ID" value="GPPI016583-PA"/>
    <property type="gene ID" value="GPPI016583"/>
</dbReference>
<dbReference type="Pfam" id="PF01344">
    <property type="entry name" value="Kelch_1"/>
    <property type="match status" value="2"/>
</dbReference>
<keyword evidence="2" id="KW-0880">Kelch repeat</keyword>
<dbReference type="STRING" id="67801.A0A1B0B2A5"/>
<reference evidence="6" key="2">
    <citation type="submission" date="2020-05" db="UniProtKB">
        <authorList>
            <consortium name="EnsemblMetazoa"/>
        </authorList>
    </citation>
    <scope>IDENTIFICATION</scope>
    <source>
        <strain evidence="6">IAEA</strain>
    </source>
</reference>
<dbReference type="EMBL" id="JXJN01007539">
    <property type="status" value="NOT_ANNOTATED_CDS"/>
    <property type="molecule type" value="Genomic_DNA"/>
</dbReference>
<dbReference type="SMART" id="SM00225">
    <property type="entry name" value="BTB"/>
    <property type="match status" value="1"/>
</dbReference>
<sequence length="525" mass="59973">MIWSSNDLSNSMASESVSKVASIPEKKCTNSGYGNTFLDGLSNMRVGQKLCDFSLDVQGEIIYVHKVALALASDYFASMFDIDMEEKRKGVIKLKDVDLITIHTLVEYIYSGVITLTKENVENLLSIADLFQILWVKEQCAEFLKLSVNQKNCFRIRKFADMHSCKELLDFSHEYILDNFHNLTDEEDLLLLPFEEVFKQLNHMKLEAPKILFEKYKFDMFNRKLFNGKTFKTKIVKEKVFLFLAGGFKFTVRNHYGETLFSNRALYNFSPTKSACGNFEVYDVSKNQLVTLSNMAQSGCDNSAISLNGVIYSVGGCDSNGAELTTAECYYPFNKKWNSIAPMTVGRSNFGICAYHEAFYVVGGTCTRNVEKYDPPSNRWVPCPAIRGHCQQYTRAALAEGSIYSFTYDSFFRFDPREGHWHTLNVMKKRPGRFELLSNDRSLFWIGSDYAHFDIQMNKWEEMAPRKHTYKDSFTAVIAADNIYLLDGRVERYSVLENEWTTVNAEQFAYLGGAGAALTGPFDFN</sequence>
<dbReference type="PANTHER" id="PTHR45632">
    <property type="entry name" value="LD33804P"/>
    <property type="match status" value="1"/>
</dbReference>
<keyword evidence="3" id="KW-0677">Repeat</keyword>
<evidence type="ECO:0000256" key="4">
    <source>
        <dbReference type="ARBA" id="ARBA00043912"/>
    </source>
</evidence>
<evidence type="ECO:0000313" key="7">
    <source>
        <dbReference type="Proteomes" id="UP000092460"/>
    </source>
</evidence>
<dbReference type="GO" id="GO:0016567">
    <property type="term" value="P:protein ubiquitination"/>
    <property type="evidence" value="ECO:0007669"/>
    <property type="project" value="UniProtKB-UniPathway"/>
</dbReference>
<evidence type="ECO:0000259" key="5">
    <source>
        <dbReference type="PROSITE" id="PS50097"/>
    </source>
</evidence>